<comment type="caution">
    <text evidence="10">The sequence shown here is derived from an EMBL/GenBank/DDBJ whole genome shotgun (WGS) entry which is preliminary data.</text>
</comment>
<keyword evidence="11" id="KW-1185">Reference proteome</keyword>
<dbReference type="PANTHER" id="PTHR12471:SF7">
    <property type="entry name" value="V-TYPE PROTON ATPASE SUBUNIT S1"/>
    <property type="match status" value="1"/>
</dbReference>
<name>A0A553ND42_TIGCA</name>
<evidence type="ECO:0000313" key="10">
    <source>
        <dbReference type="EMBL" id="TRY63328.1"/>
    </source>
</evidence>
<evidence type="ECO:0000256" key="5">
    <source>
        <dbReference type="ARBA" id="ARBA00023136"/>
    </source>
</evidence>
<reference evidence="10 11" key="1">
    <citation type="journal article" date="2018" name="Nat. Ecol. Evol.">
        <title>Genomic signatures of mitonuclear coevolution across populations of Tigriopus californicus.</title>
        <authorList>
            <person name="Barreto F.S."/>
            <person name="Watson E.T."/>
            <person name="Lima T.G."/>
            <person name="Willett C.S."/>
            <person name="Edmands S."/>
            <person name="Li W."/>
            <person name="Burton R.S."/>
        </authorList>
    </citation>
    <scope>NUCLEOTIDE SEQUENCE [LARGE SCALE GENOMIC DNA]</scope>
    <source>
        <strain evidence="10 11">San Diego</strain>
    </source>
</reference>
<protein>
    <recommendedName>
        <fullName evidence="9">V-type proton ATPase subunit S1/VOA1 transmembrane domain-containing protein</fullName>
    </recommendedName>
</protein>
<evidence type="ECO:0000256" key="4">
    <source>
        <dbReference type="ARBA" id="ARBA00022989"/>
    </source>
</evidence>
<evidence type="ECO:0000259" key="9">
    <source>
        <dbReference type="Pfam" id="PF20520"/>
    </source>
</evidence>
<feature type="domain" description="V-type proton ATPase subunit S1/VOA1 transmembrane" evidence="9">
    <location>
        <begin position="251"/>
        <end position="287"/>
    </location>
</feature>
<dbReference type="PANTHER" id="PTHR12471">
    <property type="entry name" value="VACUOLAR ATP SYNTHASE SUBUNIT S1"/>
    <property type="match status" value="1"/>
</dbReference>
<proteinExistence type="inferred from homology"/>
<evidence type="ECO:0000256" key="3">
    <source>
        <dbReference type="ARBA" id="ARBA00022692"/>
    </source>
</evidence>
<keyword evidence="4 7" id="KW-1133">Transmembrane helix</keyword>
<evidence type="ECO:0000256" key="6">
    <source>
        <dbReference type="SAM" id="MobiDB-lite"/>
    </source>
</evidence>
<dbReference type="Pfam" id="PF20520">
    <property type="entry name" value="Ac45-VOA1_TM"/>
    <property type="match status" value="1"/>
</dbReference>
<comment type="similarity">
    <text evidence="2">Belongs to the vacuolar ATPase subunit S1 family.</text>
</comment>
<dbReference type="GO" id="GO:0030641">
    <property type="term" value="P:regulation of cellular pH"/>
    <property type="evidence" value="ECO:0007669"/>
    <property type="project" value="TreeGrafter"/>
</dbReference>
<feature type="signal peptide" evidence="8">
    <location>
        <begin position="1"/>
        <end position="19"/>
    </location>
</feature>
<dbReference type="OrthoDB" id="9985059at2759"/>
<dbReference type="InterPro" id="IPR008388">
    <property type="entry name" value="Ac45_acc_su"/>
</dbReference>
<feature type="transmembrane region" description="Helical" evidence="7">
    <location>
        <begin position="253"/>
        <end position="273"/>
    </location>
</feature>
<evidence type="ECO:0000256" key="8">
    <source>
        <dbReference type="SAM" id="SignalP"/>
    </source>
</evidence>
<keyword evidence="3 7" id="KW-0812">Transmembrane</keyword>
<comment type="subcellular location">
    <subcellularLocation>
        <location evidence="1">Membrane</location>
        <topology evidence="1">Single-pass membrane protein</topology>
    </subcellularLocation>
</comment>
<dbReference type="GO" id="GO:0033176">
    <property type="term" value="C:proton-transporting V-type ATPase complex"/>
    <property type="evidence" value="ECO:0007669"/>
    <property type="project" value="TreeGrafter"/>
</dbReference>
<keyword evidence="8" id="KW-0732">Signal</keyword>
<dbReference type="OMA" id="VENCLLM"/>
<dbReference type="EMBL" id="VCGU01000458">
    <property type="protein sequence ID" value="TRY63328.1"/>
    <property type="molecule type" value="Genomic_DNA"/>
</dbReference>
<feature type="chain" id="PRO_5021864542" description="V-type proton ATPase subunit S1/VOA1 transmembrane domain-containing protein" evidence="8">
    <location>
        <begin position="20"/>
        <end position="299"/>
    </location>
</feature>
<dbReference type="AlphaFoldDB" id="A0A553ND42"/>
<feature type="region of interest" description="Disordered" evidence="6">
    <location>
        <begin position="37"/>
        <end position="71"/>
    </location>
</feature>
<evidence type="ECO:0000256" key="2">
    <source>
        <dbReference type="ARBA" id="ARBA00009037"/>
    </source>
</evidence>
<accession>A0A553ND42</accession>
<evidence type="ECO:0000313" key="11">
    <source>
        <dbReference type="Proteomes" id="UP000318571"/>
    </source>
</evidence>
<dbReference type="InterPro" id="IPR046756">
    <property type="entry name" value="VAS1/VOA1_TM"/>
</dbReference>
<dbReference type="STRING" id="6832.A0A553ND42"/>
<evidence type="ECO:0000256" key="7">
    <source>
        <dbReference type="SAM" id="Phobius"/>
    </source>
</evidence>
<dbReference type="Proteomes" id="UP000318571">
    <property type="component" value="Chromosome 10"/>
</dbReference>
<gene>
    <name evidence="10" type="ORF">TCAL_08207</name>
</gene>
<evidence type="ECO:0000256" key="1">
    <source>
        <dbReference type="ARBA" id="ARBA00004167"/>
    </source>
</evidence>
<keyword evidence="5 7" id="KW-0472">Membrane</keyword>
<sequence>MKLTILGLCAAFTVTIVLGDLSFVDVESDLRWKNRNLLQEDDESPEERPERPVEPKAPQPESSFSNEPQKGPKVFYDGENFLMKVSPGIEIYVFENGNNKSSHVSKVILDKPAASVKGGFESAMKNFDVTIDFKGQTFGGEGSIQLSSVIVKMSFVKKPKEFAMTRMEISQATIGSTNVMGNELSVSSSNGYSVYAPLDSGFCCDYTGVFKPKKRGEGKYSLALGLPGLKMQVFDVKSTKFGPSWYCGELISIGLWVGLLTTLGFAIVCYWGFGMLASIQTMDRFDDPKGKPIHVPQTE</sequence>
<dbReference type="GO" id="GO:0001671">
    <property type="term" value="F:ATPase activator activity"/>
    <property type="evidence" value="ECO:0007669"/>
    <property type="project" value="TreeGrafter"/>
</dbReference>
<organism evidence="10 11">
    <name type="scientific">Tigriopus californicus</name>
    <name type="common">Marine copepod</name>
    <dbReference type="NCBI Taxonomy" id="6832"/>
    <lineage>
        <taxon>Eukaryota</taxon>
        <taxon>Metazoa</taxon>
        <taxon>Ecdysozoa</taxon>
        <taxon>Arthropoda</taxon>
        <taxon>Crustacea</taxon>
        <taxon>Multicrustacea</taxon>
        <taxon>Hexanauplia</taxon>
        <taxon>Copepoda</taxon>
        <taxon>Harpacticoida</taxon>
        <taxon>Harpacticidae</taxon>
        <taxon>Tigriopus</taxon>
    </lineage>
</organism>